<accession>A0A317CDE4</accession>
<comment type="caution">
    <text evidence="1">The sequence shown here is derived from an EMBL/GenBank/DDBJ whole genome shotgun (WGS) entry which is preliminary data.</text>
</comment>
<sequence>MQKILHSIIFHILRPLVRILHQRGVSFGEFSQIARQVYVETAEAALLQAGEKATTSRIAITTGLTRKDVAQLRQSEADSDLTATKYNRSVRVISGWLSDVEFQDAQGDPAVLSLQGQEKSFEALVSRYSGDMPYRAMLKELEHSGLVQLSDKDELSLLSDAYIPKQDEAEKLAILGSDVSLLINTIDHNLQQSGQQPYFQRKVSYDNLPEHAVETFKSMVNQDSMELLLKFNKWLAKHDKDSNPASKGSGKIRAGVGIYYFEQSLEADNDQSIKDSKHAS</sequence>
<organism evidence="1 2">
    <name type="scientific">Leucothrix pacifica</name>
    <dbReference type="NCBI Taxonomy" id="1247513"/>
    <lineage>
        <taxon>Bacteria</taxon>
        <taxon>Pseudomonadati</taxon>
        <taxon>Pseudomonadota</taxon>
        <taxon>Gammaproteobacteria</taxon>
        <taxon>Thiotrichales</taxon>
        <taxon>Thiotrichaceae</taxon>
        <taxon>Leucothrix</taxon>
    </lineage>
</organism>
<dbReference type="InterPro" id="IPR045445">
    <property type="entry name" value="DUF6502"/>
</dbReference>
<name>A0A317CDE4_9GAMM</name>
<reference evidence="1 2" key="1">
    <citation type="submission" date="2018-05" db="EMBL/GenBank/DDBJ databases">
        <title>Leucothrix arctica sp. nov., isolated from Arctic seawater.</title>
        <authorList>
            <person name="Choi A."/>
            <person name="Baek K."/>
        </authorList>
    </citation>
    <scope>NUCLEOTIDE SEQUENCE [LARGE SCALE GENOMIC DNA]</scope>
    <source>
        <strain evidence="1 2">JCM 18388</strain>
    </source>
</reference>
<dbReference type="Proteomes" id="UP000245539">
    <property type="component" value="Unassembled WGS sequence"/>
</dbReference>
<dbReference type="Pfam" id="PF20112">
    <property type="entry name" value="DUF6502"/>
    <property type="match status" value="1"/>
</dbReference>
<keyword evidence="2" id="KW-1185">Reference proteome</keyword>
<dbReference type="EMBL" id="QGKM01000036">
    <property type="protein sequence ID" value="PWQ96664.1"/>
    <property type="molecule type" value="Genomic_DNA"/>
</dbReference>
<dbReference type="OrthoDB" id="6356376at2"/>
<proteinExistence type="predicted"/>
<dbReference type="RefSeq" id="WP_109838053.1">
    <property type="nucleotide sequence ID" value="NZ_QGKM01000036.1"/>
</dbReference>
<dbReference type="AlphaFoldDB" id="A0A317CDE4"/>
<evidence type="ECO:0000313" key="1">
    <source>
        <dbReference type="EMBL" id="PWQ96664.1"/>
    </source>
</evidence>
<evidence type="ECO:0000313" key="2">
    <source>
        <dbReference type="Proteomes" id="UP000245539"/>
    </source>
</evidence>
<gene>
    <name evidence="1" type="ORF">DKW60_12320</name>
</gene>
<protein>
    <submittedName>
        <fullName evidence="1">Uncharacterized protein</fullName>
    </submittedName>
</protein>